<evidence type="ECO:0000256" key="1">
    <source>
        <dbReference type="ARBA" id="ARBA00001933"/>
    </source>
</evidence>
<evidence type="ECO:0000313" key="9">
    <source>
        <dbReference type="Proteomes" id="UP000219775"/>
    </source>
</evidence>
<dbReference type="SFLD" id="SFLDG01070">
    <property type="entry name" value="PLP-dependent"/>
    <property type="match status" value="1"/>
</dbReference>
<dbReference type="Proteomes" id="UP000219775">
    <property type="component" value="Unassembled WGS sequence"/>
</dbReference>
<dbReference type="SUPFAM" id="SSF102114">
    <property type="entry name" value="Radical SAM enzymes"/>
    <property type="match status" value="1"/>
</dbReference>
<comment type="caution">
    <text evidence="8">The sequence shown here is derived from an EMBL/GenBank/DDBJ whole genome shotgun (WGS) entry which is preliminary data.</text>
</comment>
<dbReference type="InterPro" id="IPR013785">
    <property type="entry name" value="Aldolase_TIM"/>
</dbReference>
<dbReference type="SFLD" id="SFLDS00029">
    <property type="entry name" value="Radical_SAM"/>
    <property type="match status" value="1"/>
</dbReference>
<dbReference type="GO" id="GO:0046872">
    <property type="term" value="F:metal ion binding"/>
    <property type="evidence" value="ECO:0007669"/>
    <property type="project" value="UniProtKB-KW"/>
</dbReference>
<dbReference type="InterPro" id="IPR007197">
    <property type="entry name" value="rSAM"/>
</dbReference>
<dbReference type="InterPro" id="IPR058240">
    <property type="entry name" value="rSAM_sf"/>
</dbReference>
<keyword evidence="5" id="KW-0663">Pyridoxal phosphate</keyword>
<dbReference type="GO" id="GO:0051539">
    <property type="term" value="F:4 iron, 4 sulfur cluster binding"/>
    <property type="evidence" value="ECO:0007669"/>
    <property type="project" value="UniProtKB-KW"/>
</dbReference>
<dbReference type="InterPro" id="IPR003739">
    <property type="entry name" value="Lys_aminomutase/Glu_NH3_mut"/>
</dbReference>
<dbReference type="EMBL" id="NUDP01000089">
    <property type="protein sequence ID" value="PEM66580.1"/>
    <property type="molecule type" value="Genomic_DNA"/>
</dbReference>
<keyword evidence="3" id="KW-0949">S-adenosyl-L-methionine</keyword>
<dbReference type="GO" id="GO:0003824">
    <property type="term" value="F:catalytic activity"/>
    <property type="evidence" value="ECO:0007669"/>
    <property type="project" value="InterPro"/>
</dbReference>
<evidence type="ECO:0000256" key="6">
    <source>
        <dbReference type="ARBA" id="ARBA00023004"/>
    </source>
</evidence>
<keyword evidence="4" id="KW-0479">Metal-binding</keyword>
<dbReference type="Gene3D" id="3.20.20.70">
    <property type="entry name" value="Aldolase class I"/>
    <property type="match status" value="1"/>
</dbReference>
<dbReference type="AlphaFoldDB" id="A0A2C3VQU2"/>
<organism evidence="8 9">
    <name type="scientific">Bacillus pseudomycoides</name>
    <dbReference type="NCBI Taxonomy" id="64104"/>
    <lineage>
        <taxon>Bacteria</taxon>
        <taxon>Bacillati</taxon>
        <taxon>Bacillota</taxon>
        <taxon>Bacilli</taxon>
        <taxon>Bacillales</taxon>
        <taxon>Bacillaceae</taxon>
        <taxon>Bacillus</taxon>
        <taxon>Bacillus cereus group</taxon>
    </lineage>
</organism>
<dbReference type="RefSeq" id="WP_097969583.1">
    <property type="nucleotide sequence ID" value="NZ_NUBH01000063.1"/>
</dbReference>
<name>A0A2C3VQU2_9BACI</name>
<sequence>MKTYVAELNKNMVYTTRNFKNIPQLNEISPHLIKEIEVIGSVLPFKVNSYYLNNLIDWSNVPNDPMFQLVFPNRRMIEEEDYIKLESSIDTGDKALKKELVENIIKKLNPHPGGQMELNVPTVEEKALKGIQHKYNETVLFFPKEGQTCHNYCSYCFRWPQFVGDKALRFESKETIELTNYLRSNPNITDVLITGGDPMIMNASKIMHYISPLLEPEFDHIRNIRIGTKALTYWPNRFISDSDSEELLQFFKKIIDSGKSLAIMAHFTHWRELEAPLTQVAIKKIRDVGAIIRSQSPIIGHINNNPETWKILWEKQVQLGIIPYYMFVERDTGSNRYFQVPLIEAYNIYRDAISRVSGLARTARGPVMSTTYGKIEVQGVIEILGVKYFTLRFLQARNIDWINKPFLAKYSNKAMWIDQLEPAFEDKFFFQ</sequence>
<reference evidence="8 9" key="1">
    <citation type="submission" date="2017-09" db="EMBL/GenBank/DDBJ databases">
        <title>Large-scale bioinformatics analysis of Bacillus genomes uncovers conserved roles of natural products in bacterial physiology.</title>
        <authorList>
            <consortium name="Agbiome Team Llc"/>
            <person name="Bleich R.M."/>
            <person name="Grubbs K.J."/>
            <person name="Santa Maria K.C."/>
            <person name="Allen S.E."/>
            <person name="Farag S."/>
            <person name="Shank E.A."/>
            <person name="Bowers A."/>
        </authorList>
    </citation>
    <scope>NUCLEOTIDE SEQUENCE [LARGE SCALE GENOMIC DNA]</scope>
    <source>
        <strain evidence="8 9">AFS009893</strain>
    </source>
</reference>
<keyword evidence="2" id="KW-0004">4Fe-4S</keyword>
<accession>A0A2C3VQU2</accession>
<proteinExistence type="predicted"/>
<comment type="cofactor">
    <cofactor evidence="1">
        <name>pyridoxal 5'-phosphate</name>
        <dbReference type="ChEBI" id="CHEBI:597326"/>
    </cofactor>
</comment>
<evidence type="ECO:0000256" key="3">
    <source>
        <dbReference type="ARBA" id="ARBA00022691"/>
    </source>
</evidence>
<gene>
    <name evidence="8" type="ORF">CN613_22150</name>
</gene>
<dbReference type="PANTHER" id="PTHR30538">
    <property type="entry name" value="LYSINE 2,3-AMINOMUTASE-RELATED"/>
    <property type="match status" value="1"/>
</dbReference>
<evidence type="ECO:0000313" key="8">
    <source>
        <dbReference type="EMBL" id="PEM66580.1"/>
    </source>
</evidence>
<dbReference type="PANTHER" id="PTHR30538:SF0">
    <property type="entry name" value="L-LYSINE 2,3-AMINOMUTASE AQ_1632-RELATED"/>
    <property type="match status" value="1"/>
</dbReference>
<keyword evidence="6" id="KW-0408">Iron</keyword>
<evidence type="ECO:0000256" key="2">
    <source>
        <dbReference type="ARBA" id="ARBA00022485"/>
    </source>
</evidence>
<evidence type="ECO:0000256" key="5">
    <source>
        <dbReference type="ARBA" id="ARBA00022898"/>
    </source>
</evidence>
<protein>
    <submittedName>
        <fullName evidence="8">Lysine 2,3-aminomutase</fullName>
    </submittedName>
</protein>
<evidence type="ECO:0000256" key="4">
    <source>
        <dbReference type="ARBA" id="ARBA00022723"/>
    </source>
</evidence>
<keyword evidence="7" id="KW-0411">Iron-sulfur</keyword>
<evidence type="ECO:0000256" key="7">
    <source>
        <dbReference type="ARBA" id="ARBA00023014"/>
    </source>
</evidence>